<feature type="region of interest" description="Disordered" evidence="6">
    <location>
        <begin position="1"/>
        <end position="33"/>
    </location>
</feature>
<keyword evidence="9" id="KW-1185">Reference proteome</keyword>
<comment type="function">
    <text evidence="1 5">Component of the cleavage factor IA (CFIA) complex, which is involved in the endonucleolytic cleavage during polyadenylation-dependent pre-mRNA 3'-end formation.</text>
</comment>
<gene>
    <name evidence="8" type="ORF">K431DRAFT_235868</name>
</gene>
<feature type="repeat" description="TPR" evidence="4">
    <location>
        <begin position="50"/>
        <end position="83"/>
    </location>
</feature>
<evidence type="ECO:0000313" key="9">
    <source>
        <dbReference type="Proteomes" id="UP000799441"/>
    </source>
</evidence>
<organism evidence="8 9">
    <name type="scientific">Polychaeton citri CBS 116435</name>
    <dbReference type="NCBI Taxonomy" id="1314669"/>
    <lineage>
        <taxon>Eukaryota</taxon>
        <taxon>Fungi</taxon>
        <taxon>Dikarya</taxon>
        <taxon>Ascomycota</taxon>
        <taxon>Pezizomycotina</taxon>
        <taxon>Dothideomycetes</taxon>
        <taxon>Dothideomycetidae</taxon>
        <taxon>Capnodiales</taxon>
        <taxon>Capnodiaceae</taxon>
        <taxon>Polychaeton</taxon>
    </lineage>
</organism>
<feature type="region of interest" description="Disordered" evidence="6">
    <location>
        <begin position="423"/>
        <end position="457"/>
    </location>
</feature>
<dbReference type="GO" id="GO:0003729">
    <property type="term" value="F:mRNA binding"/>
    <property type="evidence" value="ECO:0007669"/>
    <property type="project" value="TreeGrafter"/>
</dbReference>
<name>A0A9P4UKE6_9PEZI</name>
<dbReference type="GO" id="GO:0180010">
    <property type="term" value="P:co-transcriptional mRNA 3'-end processing, cleavage and polyadenylation pathway"/>
    <property type="evidence" value="ECO:0007669"/>
    <property type="project" value="UniProtKB-UniRule"/>
</dbReference>
<evidence type="ECO:0000256" key="3">
    <source>
        <dbReference type="ARBA" id="ARBA00023242"/>
    </source>
</evidence>
<dbReference type="EMBL" id="MU003887">
    <property type="protein sequence ID" value="KAF2716206.1"/>
    <property type="molecule type" value="Genomic_DNA"/>
</dbReference>
<dbReference type="PANTHER" id="PTHR19980:SF0">
    <property type="entry name" value="CLEAVAGE STIMULATION FACTOR SUBUNIT 3"/>
    <property type="match status" value="1"/>
</dbReference>
<dbReference type="InterPro" id="IPR019734">
    <property type="entry name" value="TPR_rpt"/>
</dbReference>
<evidence type="ECO:0000256" key="6">
    <source>
        <dbReference type="SAM" id="MobiDB-lite"/>
    </source>
</evidence>
<keyword evidence="5" id="KW-0963">Cytoplasm</keyword>
<sequence length="862" mass="96651">MPVSVAESAAGSVQPQAQQLGTVPPVPSRLPHDKVGQLEDRIQQDPRADTDAWLSLIAHYREKGQLDQARKTYERLLEVFPDTASLWYDYAKMEWDLNELNRLEQILSKSLQRSPSVKMWSFYLDYLRRRNPLTNDVNNEKRNVLTQAFEVVLDRVGIDPDAGPLWHDYIDFIKNGPGVVGAPGWQNAQKMDMLRAAYGKACALPQSELVRLWKEYDNFELGINKATGRKFLQEKSPAYMTAKTAKTQLDQIVDILRRDGLPTLQPHFGCEGRKEWDHQVSLWKRWVAWETEDPLVLKDEDFEAYRKRIKFVWQQATCVMRFCPELYFEAAQWCFDQATEQYTQEGDAFLDAGIVANPESVLLALRKVDRIESGLTSSEDDEAAESNGKQLDAPFEKCHKALYDLQAAVIARRERGVAKVREHFANLPPDETNDQVNEEDDDDDSDDHSDKVKKLSREEHLQEQIKNLMSEYEMQIDTLKRTISYLWVCKMQAFRRVLGQGNPKTSRPGFRTIFGTARRRGQLTSDVYIASALIEYHCYKDPSSTRIFERGLKLFPADEVFTLEYIKHLISINDVVNARAVFETTVTKIMGLQNLNELKKKSKCLSLFQYMHGFEGKYGDLAQIHRLEKRMKEMYDGPNDIAQGDMSRLATRGAIPGFDVRTVELVISPVQTRPKASAAASLIAQQPLAQIRREGSTATNSPRVGEIKLGPHGPYLVGASPKRALDDSDTDNTPRKFMRAESPLKGTPTMRIATLSGNLGTPNSIKPSAAATAAAAAAGTIGSGGFMTKTFVPGVGLQTTGGPQGAAPGTGGAQPLPPFVQWALSIIPGARDYHATHFDASKILGLVRDVDLSRASMRQRAP</sequence>
<comment type="subcellular location">
    <subcellularLocation>
        <location evidence="5">Nucleus</location>
    </subcellularLocation>
    <subcellularLocation>
        <location evidence="5">Cytoplasm</location>
    </subcellularLocation>
    <text evidence="5">Nucleus and/or cytoplasm.</text>
</comment>
<dbReference type="PANTHER" id="PTHR19980">
    <property type="entry name" value="RNA CLEAVAGE STIMULATION FACTOR"/>
    <property type="match status" value="1"/>
</dbReference>
<keyword evidence="4" id="KW-0802">TPR repeat</keyword>
<dbReference type="SMART" id="SM00386">
    <property type="entry name" value="HAT"/>
    <property type="match status" value="4"/>
</dbReference>
<evidence type="ECO:0000256" key="4">
    <source>
        <dbReference type="PROSITE-ProRule" id="PRU00339"/>
    </source>
</evidence>
<dbReference type="InterPro" id="IPR003107">
    <property type="entry name" value="HAT"/>
</dbReference>
<dbReference type="Gene3D" id="1.25.40.1040">
    <property type="match status" value="2"/>
</dbReference>
<feature type="compositionally biased region" description="Basic and acidic residues" evidence="6">
    <location>
        <begin position="448"/>
        <end position="457"/>
    </location>
</feature>
<evidence type="ECO:0000259" key="7">
    <source>
        <dbReference type="Pfam" id="PF05843"/>
    </source>
</evidence>
<feature type="compositionally biased region" description="Polar residues" evidence="6">
    <location>
        <begin position="11"/>
        <end position="21"/>
    </location>
</feature>
<dbReference type="PROSITE" id="PS50005">
    <property type="entry name" value="TPR"/>
    <property type="match status" value="1"/>
</dbReference>
<accession>A0A9P4UKE6</accession>
<dbReference type="InterPro" id="IPR008847">
    <property type="entry name" value="Suf"/>
</dbReference>
<keyword evidence="2" id="KW-0677">Repeat</keyword>
<dbReference type="GO" id="GO:0005634">
    <property type="term" value="C:nucleus"/>
    <property type="evidence" value="ECO:0007669"/>
    <property type="project" value="UniProtKB-SubCell"/>
</dbReference>
<dbReference type="InterPro" id="IPR045243">
    <property type="entry name" value="Rna14-like"/>
</dbReference>
<dbReference type="Pfam" id="PF05843">
    <property type="entry name" value="Suf"/>
    <property type="match status" value="1"/>
</dbReference>
<evidence type="ECO:0000313" key="8">
    <source>
        <dbReference type="EMBL" id="KAF2716206.1"/>
    </source>
</evidence>
<comment type="caution">
    <text evidence="8">The sequence shown here is derived from an EMBL/GenBank/DDBJ whole genome shotgun (WGS) entry which is preliminary data.</text>
</comment>
<proteinExistence type="predicted"/>
<dbReference type="OrthoDB" id="26282at2759"/>
<feature type="domain" description="Suppressor of forked" evidence="7">
    <location>
        <begin position="33"/>
        <end position="642"/>
    </location>
</feature>
<dbReference type="Proteomes" id="UP000799441">
    <property type="component" value="Unassembled WGS sequence"/>
</dbReference>
<evidence type="ECO:0000256" key="5">
    <source>
        <dbReference type="RuleBase" id="RU369035"/>
    </source>
</evidence>
<feature type="compositionally biased region" description="Acidic residues" evidence="6">
    <location>
        <begin position="431"/>
        <end position="447"/>
    </location>
</feature>
<evidence type="ECO:0000256" key="2">
    <source>
        <dbReference type="ARBA" id="ARBA00022737"/>
    </source>
</evidence>
<protein>
    <recommendedName>
        <fullName evidence="5">mRNA 3'-end-processing protein RNA14</fullName>
    </recommendedName>
</protein>
<reference evidence="8" key="1">
    <citation type="journal article" date="2020" name="Stud. Mycol.">
        <title>101 Dothideomycetes genomes: a test case for predicting lifestyles and emergence of pathogens.</title>
        <authorList>
            <person name="Haridas S."/>
            <person name="Albert R."/>
            <person name="Binder M."/>
            <person name="Bloem J."/>
            <person name="Labutti K."/>
            <person name="Salamov A."/>
            <person name="Andreopoulos B."/>
            <person name="Baker S."/>
            <person name="Barry K."/>
            <person name="Bills G."/>
            <person name="Bluhm B."/>
            <person name="Cannon C."/>
            <person name="Castanera R."/>
            <person name="Culley D."/>
            <person name="Daum C."/>
            <person name="Ezra D."/>
            <person name="Gonzalez J."/>
            <person name="Henrissat B."/>
            <person name="Kuo A."/>
            <person name="Liang C."/>
            <person name="Lipzen A."/>
            <person name="Lutzoni F."/>
            <person name="Magnuson J."/>
            <person name="Mondo S."/>
            <person name="Nolan M."/>
            <person name="Ohm R."/>
            <person name="Pangilinan J."/>
            <person name="Park H.-J."/>
            <person name="Ramirez L."/>
            <person name="Alfaro M."/>
            <person name="Sun H."/>
            <person name="Tritt A."/>
            <person name="Yoshinaga Y."/>
            <person name="Zwiers L.-H."/>
            <person name="Turgeon B."/>
            <person name="Goodwin S."/>
            <person name="Spatafora J."/>
            <person name="Crous P."/>
            <person name="Grigoriev I."/>
        </authorList>
    </citation>
    <scope>NUCLEOTIDE SEQUENCE</scope>
    <source>
        <strain evidence="8">CBS 116435</strain>
    </source>
</reference>
<feature type="region of interest" description="Disordered" evidence="6">
    <location>
        <begin position="693"/>
        <end position="740"/>
    </location>
</feature>
<keyword evidence="3 5" id="KW-0539">Nucleus</keyword>
<evidence type="ECO:0000256" key="1">
    <source>
        <dbReference type="ARBA" id="ARBA00002863"/>
    </source>
</evidence>
<dbReference type="SUPFAM" id="SSF48452">
    <property type="entry name" value="TPR-like"/>
    <property type="match status" value="2"/>
</dbReference>
<dbReference type="AlphaFoldDB" id="A0A9P4UKE6"/>
<dbReference type="InterPro" id="IPR011990">
    <property type="entry name" value="TPR-like_helical_dom_sf"/>
</dbReference>
<dbReference type="GO" id="GO:0005737">
    <property type="term" value="C:cytoplasm"/>
    <property type="evidence" value="ECO:0007669"/>
    <property type="project" value="UniProtKB-SubCell"/>
</dbReference>
<keyword evidence="5" id="KW-0507">mRNA processing</keyword>